<keyword evidence="3" id="KW-0238">DNA-binding</keyword>
<feature type="compositionally biased region" description="Low complexity" evidence="6">
    <location>
        <begin position="86"/>
        <end position="102"/>
    </location>
</feature>
<dbReference type="SUPFAM" id="SSF54171">
    <property type="entry name" value="DNA-binding domain"/>
    <property type="match status" value="1"/>
</dbReference>
<dbReference type="GO" id="GO:0003700">
    <property type="term" value="F:DNA-binding transcription factor activity"/>
    <property type="evidence" value="ECO:0007669"/>
    <property type="project" value="InterPro"/>
</dbReference>
<dbReference type="Gene3D" id="3.30.730.10">
    <property type="entry name" value="AP2/ERF domain"/>
    <property type="match status" value="1"/>
</dbReference>
<feature type="domain" description="AP2/ERF" evidence="7">
    <location>
        <begin position="123"/>
        <end position="180"/>
    </location>
</feature>
<sequence>MKVQSTMKLQNLKQNLSRSNFETNPSCKTTTKTQTRKNKLIRIILTDYDATDSDSSGDDEKRENPSKFRRGKREITQITMQYPLISNSPTISPPSSSCSVDPTRFKRPKKTTTGSNTSRRQSMYRGVRQRPGGRWTAEICDPNRRKRAWLGTFDTAEEAAAKYDEAAVKFKGSKAVTNFPKRAAVNDVSEPVKIFSGDGFASPTSVLPLYDGDSTPFDSLRYGAVDAFGFEIDVPLSLTDVNFVPFGKEKEEFGEFDLDEFLTWPS</sequence>
<dbReference type="GO" id="GO:0003677">
    <property type="term" value="F:DNA binding"/>
    <property type="evidence" value="ECO:0007669"/>
    <property type="project" value="UniProtKB-KW"/>
</dbReference>
<dbReference type="PANTHER" id="PTHR31194:SF166">
    <property type="entry name" value="PATHOGENESIS-RELATED GENES TRANSCRIPTIONAL ACTIVATOR PTI6"/>
    <property type="match status" value="1"/>
</dbReference>
<dbReference type="InterPro" id="IPR050913">
    <property type="entry name" value="AP2/ERF_ERF"/>
</dbReference>
<evidence type="ECO:0000256" key="1">
    <source>
        <dbReference type="ARBA" id="ARBA00004123"/>
    </source>
</evidence>
<evidence type="ECO:0000256" key="6">
    <source>
        <dbReference type="SAM" id="MobiDB-lite"/>
    </source>
</evidence>
<feature type="region of interest" description="Disordered" evidence="6">
    <location>
        <begin position="50"/>
        <end position="135"/>
    </location>
</feature>
<evidence type="ECO:0000256" key="3">
    <source>
        <dbReference type="ARBA" id="ARBA00023125"/>
    </source>
</evidence>
<evidence type="ECO:0000256" key="5">
    <source>
        <dbReference type="ARBA" id="ARBA00023242"/>
    </source>
</evidence>
<protein>
    <recommendedName>
        <fullName evidence="7">AP2/ERF domain-containing protein</fullName>
    </recommendedName>
</protein>
<evidence type="ECO:0000313" key="9">
    <source>
        <dbReference type="Proteomes" id="UP000242715"/>
    </source>
</evidence>
<gene>
    <name evidence="8" type="ORF">TSUD_124540</name>
</gene>
<keyword evidence="9" id="KW-1185">Reference proteome</keyword>
<feature type="region of interest" description="Disordered" evidence="6">
    <location>
        <begin position="1"/>
        <end position="34"/>
    </location>
</feature>
<dbReference type="Pfam" id="PF00847">
    <property type="entry name" value="AP2"/>
    <property type="match status" value="1"/>
</dbReference>
<dbReference type="PROSITE" id="PS51032">
    <property type="entry name" value="AP2_ERF"/>
    <property type="match status" value="1"/>
</dbReference>
<reference evidence="9" key="1">
    <citation type="journal article" date="2017" name="Front. Plant Sci.">
        <title>Climate Clever Clovers: New Paradigm to Reduce the Environmental Footprint of Ruminants by Breeding Low Methanogenic Forages Utilizing Haplotype Variation.</title>
        <authorList>
            <person name="Kaur P."/>
            <person name="Appels R."/>
            <person name="Bayer P.E."/>
            <person name="Keeble-Gagnere G."/>
            <person name="Wang J."/>
            <person name="Hirakawa H."/>
            <person name="Shirasawa K."/>
            <person name="Vercoe P."/>
            <person name="Stefanova K."/>
            <person name="Durmic Z."/>
            <person name="Nichols P."/>
            <person name="Revell C."/>
            <person name="Isobe S.N."/>
            <person name="Edwards D."/>
            <person name="Erskine W."/>
        </authorList>
    </citation>
    <scope>NUCLEOTIDE SEQUENCE [LARGE SCALE GENOMIC DNA]</scope>
    <source>
        <strain evidence="9">cv. Daliak</strain>
    </source>
</reference>
<dbReference type="InterPro" id="IPR016177">
    <property type="entry name" value="DNA-bd_dom_sf"/>
</dbReference>
<dbReference type="InterPro" id="IPR001471">
    <property type="entry name" value="AP2/ERF_dom"/>
</dbReference>
<evidence type="ECO:0000313" key="8">
    <source>
        <dbReference type="EMBL" id="GAU18622.1"/>
    </source>
</evidence>
<dbReference type="AlphaFoldDB" id="A0A2Z6LL98"/>
<proteinExistence type="predicted"/>
<keyword evidence="4" id="KW-0804">Transcription</keyword>
<dbReference type="EMBL" id="DF973188">
    <property type="protein sequence ID" value="GAU18622.1"/>
    <property type="molecule type" value="Genomic_DNA"/>
</dbReference>
<dbReference type="PIRSF" id="PIRSF038123">
    <property type="entry name" value="PTI6"/>
    <property type="match status" value="1"/>
</dbReference>
<dbReference type="PANTHER" id="PTHR31194">
    <property type="entry name" value="SHN SHINE , DNA BINDING / TRANSCRIPTION FACTOR"/>
    <property type="match status" value="1"/>
</dbReference>
<keyword evidence="2" id="KW-0805">Transcription regulation</keyword>
<keyword evidence="5" id="KW-0539">Nucleus</keyword>
<comment type="subcellular location">
    <subcellularLocation>
        <location evidence="1">Nucleus</location>
    </subcellularLocation>
</comment>
<dbReference type="PRINTS" id="PR00367">
    <property type="entry name" value="ETHRSPELEMNT"/>
</dbReference>
<organism evidence="8 9">
    <name type="scientific">Trifolium subterraneum</name>
    <name type="common">Subterranean clover</name>
    <dbReference type="NCBI Taxonomy" id="3900"/>
    <lineage>
        <taxon>Eukaryota</taxon>
        <taxon>Viridiplantae</taxon>
        <taxon>Streptophyta</taxon>
        <taxon>Embryophyta</taxon>
        <taxon>Tracheophyta</taxon>
        <taxon>Spermatophyta</taxon>
        <taxon>Magnoliopsida</taxon>
        <taxon>eudicotyledons</taxon>
        <taxon>Gunneridae</taxon>
        <taxon>Pentapetalae</taxon>
        <taxon>rosids</taxon>
        <taxon>fabids</taxon>
        <taxon>Fabales</taxon>
        <taxon>Fabaceae</taxon>
        <taxon>Papilionoideae</taxon>
        <taxon>50 kb inversion clade</taxon>
        <taxon>NPAAA clade</taxon>
        <taxon>Hologalegina</taxon>
        <taxon>IRL clade</taxon>
        <taxon>Trifolieae</taxon>
        <taxon>Trifolium</taxon>
    </lineage>
</organism>
<evidence type="ECO:0000259" key="7">
    <source>
        <dbReference type="PROSITE" id="PS51032"/>
    </source>
</evidence>
<dbReference type="GO" id="GO:0005634">
    <property type="term" value="C:nucleus"/>
    <property type="evidence" value="ECO:0007669"/>
    <property type="project" value="UniProtKB-SubCell"/>
</dbReference>
<dbReference type="OrthoDB" id="682005at2759"/>
<accession>A0A2Z6LL98</accession>
<name>A0A2Z6LL98_TRISU</name>
<dbReference type="InterPro" id="IPR036955">
    <property type="entry name" value="AP2/ERF_dom_sf"/>
</dbReference>
<feature type="compositionally biased region" description="Polar residues" evidence="6">
    <location>
        <begin position="1"/>
        <end position="27"/>
    </location>
</feature>
<dbReference type="Proteomes" id="UP000242715">
    <property type="component" value="Unassembled WGS sequence"/>
</dbReference>
<dbReference type="CDD" id="cd00018">
    <property type="entry name" value="AP2"/>
    <property type="match status" value="1"/>
</dbReference>
<dbReference type="FunFam" id="3.30.730.10:FF:000001">
    <property type="entry name" value="Ethylene-responsive transcription factor 2"/>
    <property type="match status" value="1"/>
</dbReference>
<evidence type="ECO:0000256" key="2">
    <source>
        <dbReference type="ARBA" id="ARBA00023015"/>
    </source>
</evidence>
<dbReference type="SMART" id="SM00380">
    <property type="entry name" value="AP2"/>
    <property type="match status" value="1"/>
</dbReference>
<evidence type="ECO:0000256" key="4">
    <source>
        <dbReference type="ARBA" id="ARBA00023163"/>
    </source>
</evidence>